<keyword evidence="3" id="KW-1185">Reference proteome</keyword>
<dbReference type="InterPro" id="IPR017946">
    <property type="entry name" value="PLC-like_Pdiesterase_TIM-brl"/>
</dbReference>
<dbReference type="GO" id="GO:0006629">
    <property type="term" value="P:lipid metabolic process"/>
    <property type="evidence" value="ECO:0007669"/>
    <property type="project" value="InterPro"/>
</dbReference>
<organism evidence="2 3">
    <name type="scientific">Thermoflavimicrobium daqui</name>
    <dbReference type="NCBI Taxonomy" id="2137476"/>
    <lineage>
        <taxon>Bacteria</taxon>
        <taxon>Bacillati</taxon>
        <taxon>Bacillota</taxon>
        <taxon>Bacilli</taxon>
        <taxon>Bacillales</taxon>
        <taxon>Thermoactinomycetaceae</taxon>
        <taxon>Thermoflavimicrobium</taxon>
    </lineage>
</organism>
<dbReference type="Proteomes" id="UP000251213">
    <property type="component" value="Unassembled WGS sequence"/>
</dbReference>
<protein>
    <submittedName>
        <fullName evidence="2">Glycerophosphodiester phosphodiesterase</fullName>
    </submittedName>
</protein>
<accession>A0A364K2G7</accession>
<evidence type="ECO:0000313" key="3">
    <source>
        <dbReference type="Proteomes" id="UP000251213"/>
    </source>
</evidence>
<proteinExistence type="predicted"/>
<dbReference type="PANTHER" id="PTHR46211:SF14">
    <property type="entry name" value="GLYCEROPHOSPHODIESTER PHOSPHODIESTERASE"/>
    <property type="match status" value="1"/>
</dbReference>
<dbReference type="Pfam" id="PF03009">
    <property type="entry name" value="GDPD"/>
    <property type="match status" value="1"/>
</dbReference>
<comment type="caution">
    <text evidence="2">The sequence shown here is derived from an EMBL/GenBank/DDBJ whole genome shotgun (WGS) entry which is preliminary data.</text>
</comment>
<dbReference type="Gene3D" id="3.20.20.190">
    <property type="entry name" value="Phosphatidylinositol (PI) phosphodiesterase"/>
    <property type="match status" value="1"/>
</dbReference>
<dbReference type="RefSeq" id="WP_113659742.1">
    <property type="nucleotide sequence ID" value="NZ_KZ845671.1"/>
</dbReference>
<dbReference type="InterPro" id="IPR030395">
    <property type="entry name" value="GP_PDE_dom"/>
</dbReference>
<name>A0A364K2G7_9BACL</name>
<reference evidence="2 3" key="2">
    <citation type="submission" date="2018-06" db="EMBL/GenBank/DDBJ databases">
        <authorList>
            <person name="Zhirakovskaya E."/>
        </authorList>
    </citation>
    <scope>NUCLEOTIDE SEQUENCE [LARGE SCALE GENOMIC DNA]</scope>
    <source>
        <strain evidence="2 3">FBKL4.011</strain>
    </source>
</reference>
<dbReference type="SUPFAM" id="SSF51695">
    <property type="entry name" value="PLC-like phosphodiesterases"/>
    <property type="match status" value="1"/>
</dbReference>
<sequence>MPQMIKSNINKKKKFLLSCVFLLLLVYSVQGVMYHFFSKKQSDVFANRKKPLVIAHQGGELLAPADTLAAFEKAHRLNVDVLELDIHMTKDGHLVTIHDDTVDRTTNGKGRVDELSLKELQRLDAGYRFKDLKGEYSFRGKGVYIPTLDEVFSKYGKDHYFNIEIKDAYPLKGKSQIEHKLWQLIQKHKLEKKVVVTSFEDDIVDRFIEESKGETGIGASLAEVAQFVILNQLWLDGLYRPSAHVIQIPIEYSGMNLKDKSLIDAAHRLNMQVHYWTIDDKKTMKELIQLGADGIITNRPDLLKEVVSEMKLK</sequence>
<dbReference type="AlphaFoldDB" id="A0A364K2G7"/>
<dbReference type="GO" id="GO:0008081">
    <property type="term" value="F:phosphoric diester hydrolase activity"/>
    <property type="evidence" value="ECO:0007669"/>
    <property type="project" value="InterPro"/>
</dbReference>
<gene>
    <name evidence="2" type="ORF">DL897_13795</name>
</gene>
<evidence type="ECO:0000313" key="2">
    <source>
        <dbReference type="EMBL" id="RAL22499.1"/>
    </source>
</evidence>
<evidence type="ECO:0000259" key="1">
    <source>
        <dbReference type="PROSITE" id="PS51704"/>
    </source>
</evidence>
<dbReference type="CDD" id="cd08561">
    <property type="entry name" value="GDPD_cytoplasmic_ScUgpQ2_like"/>
    <property type="match status" value="1"/>
</dbReference>
<dbReference type="PROSITE" id="PS51704">
    <property type="entry name" value="GP_PDE"/>
    <property type="match status" value="1"/>
</dbReference>
<dbReference type="EMBL" id="QJKK01000009">
    <property type="protein sequence ID" value="RAL22499.1"/>
    <property type="molecule type" value="Genomic_DNA"/>
</dbReference>
<reference evidence="2 3" key="1">
    <citation type="submission" date="2018-06" db="EMBL/GenBank/DDBJ databases">
        <title>Thermoflavimicrobium daqus sp. nov., a thermophilic microbe isolated from Moutai-flavour Daqu.</title>
        <authorList>
            <person name="Wang X."/>
            <person name="Zhou H."/>
        </authorList>
    </citation>
    <scope>NUCLEOTIDE SEQUENCE [LARGE SCALE GENOMIC DNA]</scope>
    <source>
        <strain evidence="2 3">FBKL4.011</strain>
    </source>
</reference>
<dbReference type="OrthoDB" id="384721at2"/>
<dbReference type="PANTHER" id="PTHR46211">
    <property type="entry name" value="GLYCEROPHOSPHORYL DIESTER PHOSPHODIESTERASE"/>
    <property type="match status" value="1"/>
</dbReference>
<feature type="domain" description="GP-PDE" evidence="1">
    <location>
        <begin position="51"/>
        <end position="307"/>
    </location>
</feature>